<protein>
    <recommendedName>
        <fullName evidence="4">DUF304 domain-containing protein</fullName>
    </recommendedName>
</protein>
<sequence length="185" mass="20262">MNSAHEKIKTQLSSGERVLWSGQPRQGVIIRGTDALMIPFSLLWGGFAVFWEMSVINSNAPAFFALWGIPFVLIGIYMVVGRFFVEAKQRANTFYAVTNERILIVSGFLKHNVKSLNLRTLSDLSLSEGKSNEGTISFGGGSPFASMFSGFSSWPSMGTHLGPRFDSISNAKSVFETIRGAQRAA</sequence>
<evidence type="ECO:0000256" key="1">
    <source>
        <dbReference type="SAM" id="Phobius"/>
    </source>
</evidence>
<evidence type="ECO:0000313" key="2">
    <source>
        <dbReference type="EMBL" id="NVO77942.1"/>
    </source>
</evidence>
<name>A0A850QC17_9BURK</name>
<dbReference type="AlphaFoldDB" id="A0A850QC17"/>
<evidence type="ECO:0008006" key="4">
    <source>
        <dbReference type="Google" id="ProtNLM"/>
    </source>
</evidence>
<gene>
    <name evidence="2" type="ORF">HV832_08855</name>
</gene>
<keyword evidence="1" id="KW-1133">Transmembrane helix</keyword>
<keyword evidence="3" id="KW-1185">Reference proteome</keyword>
<organism evidence="2 3">
    <name type="scientific">Undibacterium oligocarboniphilum</name>
    <dbReference type="NCBI Taxonomy" id="666702"/>
    <lineage>
        <taxon>Bacteria</taxon>
        <taxon>Pseudomonadati</taxon>
        <taxon>Pseudomonadota</taxon>
        <taxon>Betaproteobacteria</taxon>
        <taxon>Burkholderiales</taxon>
        <taxon>Oxalobacteraceae</taxon>
        <taxon>Undibacterium</taxon>
    </lineage>
</organism>
<evidence type="ECO:0000313" key="3">
    <source>
        <dbReference type="Proteomes" id="UP000588051"/>
    </source>
</evidence>
<dbReference type="EMBL" id="JABXYJ010000004">
    <property type="protein sequence ID" value="NVO77942.1"/>
    <property type="molecule type" value="Genomic_DNA"/>
</dbReference>
<keyword evidence="1" id="KW-0812">Transmembrane</keyword>
<keyword evidence="1" id="KW-0472">Membrane</keyword>
<feature type="transmembrane region" description="Helical" evidence="1">
    <location>
        <begin position="35"/>
        <end position="56"/>
    </location>
</feature>
<feature type="transmembrane region" description="Helical" evidence="1">
    <location>
        <begin position="62"/>
        <end position="85"/>
    </location>
</feature>
<accession>A0A850QC17</accession>
<proteinExistence type="predicted"/>
<dbReference type="RefSeq" id="WP_176803304.1">
    <property type="nucleotide sequence ID" value="NZ_JABXYJ010000004.1"/>
</dbReference>
<dbReference type="Proteomes" id="UP000588051">
    <property type="component" value="Unassembled WGS sequence"/>
</dbReference>
<reference evidence="2 3" key="1">
    <citation type="submission" date="2020-06" db="EMBL/GenBank/DDBJ databases">
        <authorList>
            <person name="Qiu C."/>
            <person name="Liu Z."/>
        </authorList>
    </citation>
    <scope>NUCLEOTIDE SEQUENCE [LARGE SCALE GENOMIC DNA]</scope>
    <source>
        <strain evidence="2 3">EM 1</strain>
    </source>
</reference>
<comment type="caution">
    <text evidence="2">The sequence shown here is derived from an EMBL/GenBank/DDBJ whole genome shotgun (WGS) entry which is preliminary data.</text>
</comment>